<name>A0A060HM44_9ARCH</name>
<evidence type="ECO:0000313" key="2">
    <source>
        <dbReference type="EMBL" id="AIC16255.1"/>
    </source>
</evidence>
<dbReference type="InterPro" id="IPR013087">
    <property type="entry name" value="Znf_C2H2_type"/>
</dbReference>
<protein>
    <recommendedName>
        <fullName evidence="1">C2H2-type domain-containing protein</fullName>
    </recommendedName>
</protein>
<accession>A0A060HM44</accession>
<dbReference type="KEGG" id="nvn:NVIE_019980"/>
<organism evidence="2 3">
    <name type="scientific">Nitrososphaera viennensis EN76</name>
    <dbReference type="NCBI Taxonomy" id="926571"/>
    <lineage>
        <taxon>Archaea</taxon>
        <taxon>Nitrososphaerota</taxon>
        <taxon>Nitrososphaeria</taxon>
        <taxon>Nitrososphaerales</taxon>
        <taxon>Nitrososphaeraceae</taxon>
        <taxon>Nitrososphaera</taxon>
    </lineage>
</organism>
<sequence length="49" mass="5823">MIRHMQAIKKERPGSFECKICHLQFANEMYLESHMMIEHEKHMAPSGVH</sequence>
<evidence type="ECO:0000259" key="1">
    <source>
        <dbReference type="PROSITE" id="PS50157"/>
    </source>
</evidence>
<dbReference type="Gene3D" id="3.30.160.60">
    <property type="entry name" value="Classic Zinc Finger"/>
    <property type="match status" value="1"/>
</dbReference>
<dbReference type="InterPro" id="IPR036236">
    <property type="entry name" value="Znf_C2H2_sf"/>
</dbReference>
<keyword evidence="3" id="KW-1185">Reference proteome</keyword>
<dbReference type="PROSITE" id="PS00028">
    <property type="entry name" value="ZINC_FINGER_C2H2_1"/>
    <property type="match status" value="1"/>
</dbReference>
<reference evidence="2 3" key="1">
    <citation type="journal article" date="2014" name="Int. J. Syst. Evol. Microbiol.">
        <title>Nitrososphaera viennensis gen. nov., sp. nov., an aerobic and mesophilic, ammonia-oxidizing archaeon from soil and a member of the archaeal phylum Thaumarchaeota.</title>
        <authorList>
            <person name="Stieglmeier M."/>
            <person name="Klingl A."/>
            <person name="Alves R.J."/>
            <person name="Rittmann S.K."/>
            <person name="Melcher M."/>
            <person name="Leisch N."/>
            <person name="Schleper C."/>
        </authorList>
    </citation>
    <scope>NUCLEOTIDE SEQUENCE [LARGE SCALE GENOMIC DNA]</scope>
    <source>
        <strain evidence="2">EN76</strain>
    </source>
</reference>
<proteinExistence type="predicted"/>
<dbReference type="HOGENOM" id="CLU_3130981_0_0_2"/>
<feature type="domain" description="C2H2-type" evidence="1">
    <location>
        <begin position="16"/>
        <end position="44"/>
    </location>
</feature>
<dbReference type="AlphaFoldDB" id="A0A060HM44"/>
<dbReference type="EMBL" id="CP007536">
    <property type="protein sequence ID" value="AIC16255.1"/>
    <property type="molecule type" value="Genomic_DNA"/>
</dbReference>
<gene>
    <name evidence="2" type="ORF">NVIE_019980</name>
</gene>
<evidence type="ECO:0000313" key="3">
    <source>
        <dbReference type="Proteomes" id="UP000027093"/>
    </source>
</evidence>
<dbReference type="Pfam" id="PF12874">
    <property type="entry name" value="zf-met"/>
    <property type="match status" value="1"/>
</dbReference>
<dbReference type="Proteomes" id="UP000027093">
    <property type="component" value="Chromosome"/>
</dbReference>
<dbReference type="PROSITE" id="PS50157">
    <property type="entry name" value="ZINC_FINGER_C2H2_2"/>
    <property type="match status" value="1"/>
</dbReference>
<dbReference type="SUPFAM" id="SSF57667">
    <property type="entry name" value="beta-beta-alpha zinc fingers"/>
    <property type="match status" value="1"/>
</dbReference>